<organism evidence="3 4">
    <name type="scientific">Paraburkholderia guartelaensis</name>
    <dbReference type="NCBI Taxonomy" id="2546446"/>
    <lineage>
        <taxon>Bacteria</taxon>
        <taxon>Pseudomonadati</taxon>
        <taxon>Pseudomonadota</taxon>
        <taxon>Betaproteobacteria</taxon>
        <taxon>Burkholderiales</taxon>
        <taxon>Burkholderiaceae</taxon>
        <taxon>Paraburkholderia</taxon>
    </lineage>
</organism>
<dbReference type="AlphaFoldDB" id="A0A4R5L491"/>
<evidence type="ECO:0000256" key="1">
    <source>
        <dbReference type="ARBA" id="ARBA00022729"/>
    </source>
</evidence>
<accession>A0A4R5L491</accession>
<dbReference type="EMBL" id="SMOD01000048">
    <property type="protein sequence ID" value="TDG03019.1"/>
    <property type="molecule type" value="Genomic_DNA"/>
</dbReference>
<keyword evidence="1 2" id="KW-0732">Signal</keyword>
<proteinExistence type="predicted"/>
<dbReference type="NCBIfam" id="NF037995">
    <property type="entry name" value="TRAP_S1"/>
    <property type="match status" value="1"/>
</dbReference>
<dbReference type="Pfam" id="PF03480">
    <property type="entry name" value="DctP"/>
    <property type="match status" value="1"/>
</dbReference>
<sequence>MKTTILARSVCFTVACLLVAGESRAALGDKHVYWSMVTSYPEDTVSGHGLRSFAEHVATETQGYIAPHIQYRTSRRAAQLVDDVRAGGVDAADIFGGNLAALDPLFELSTLPFLARSEADAKALACIAEPAYRRALAKAGLHLLVVSPWPPTGLWSLTPLKSASDITHLKVRTYDETSATVLGNVGAQAASLPMEQVKSLVGEGGINAVLSSGDGSVGNTLAGILPNFAAVRYAFPVSFLVMSESRFKAQSAQRQRQITAAARDVQSAEWQALPERMAINYVHMRNNGVVIEDPISPELRATLQNEGRARAREWLGRVGPAGQAILDAYINRQTAPAGTGCRSGVVETLDAAAWDD</sequence>
<name>A0A4R5L491_9BURK</name>
<evidence type="ECO:0000313" key="4">
    <source>
        <dbReference type="Proteomes" id="UP000295606"/>
    </source>
</evidence>
<dbReference type="OrthoDB" id="9783941at2"/>
<protein>
    <submittedName>
        <fullName evidence="3">C4-dicarboxylate ABC transporter substrate-binding protein</fullName>
    </submittedName>
</protein>
<dbReference type="Gene3D" id="3.40.190.170">
    <property type="entry name" value="Bacterial extracellular solute-binding protein, family 7"/>
    <property type="match status" value="1"/>
</dbReference>
<dbReference type="PANTHER" id="PTHR33376:SF4">
    <property type="entry name" value="SIALIC ACID-BINDING PERIPLASMIC PROTEIN SIAP"/>
    <property type="match status" value="1"/>
</dbReference>
<evidence type="ECO:0000256" key="2">
    <source>
        <dbReference type="SAM" id="SignalP"/>
    </source>
</evidence>
<reference evidence="3 4" key="1">
    <citation type="submission" date="2019-03" db="EMBL/GenBank/DDBJ databases">
        <title>Paraburkholderia sp. isolated from native Mimosa gymnas in Guartela State Park, Brazil.</title>
        <authorList>
            <person name="Paulitsch F."/>
            <person name="Hungria M."/>
            <person name="Delamuta J.R.M."/>
            <person name="Ribeiro R.A."/>
            <person name="Dall'Agnol R."/>
            <person name="Silva J.S.B."/>
        </authorList>
    </citation>
    <scope>NUCLEOTIDE SEQUENCE [LARGE SCALE GENOMIC DNA]</scope>
    <source>
        <strain evidence="3 4">CNPSo 3008</strain>
    </source>
</reference>
<dbReference type="InterPro" id="IPR038404">
    <property type="entry name" value="TRAP_DctP_sf"/>
</dbReference>
<evidence type="ECO:0000313" key="3">
    <source>
        <dbReference type="EMBL" id="TDG03019.1"/>
    </source>
</evidence>
<feature type="signal peptide" evidence="2">
    <location>
        <begin position="1"/>
        <end position="25"/>
    </location>
</feature>
<dbReference type="Proteomes" id="UP000295606">
    <property type="component" value="Unassembled WGS sequence"/>
</dbReference>
<dbReference type="GO" id="GO:0055085">
    <property type="term" value="P:transmembrane transport"/>
    <property type="evidence" value="ECO:0007669"/>
    <property type="project" value="InterPro"/>
</dbReference>
<comment type="caution">
    <text evidence="3">The sequence shown here is derived from an EMBL/GenBank/DDBJ whole genome shotgun (WGS) entry which is preliminary data.</text>
</comment>
<feature type="chain" id="PRO_5020742012" evidence="2">
    <location>
        <begin position="26"/>
        <end position="356"/>
    </location>
</feature>
<dbReference type="PANTHER" id="PTHR33376">
    <property type="match status" value="1"/>
</dbReference>
<gene>
    <name evidence="3" type="ORF">E1N52_36900</name>
</gene>
<dbReference type="InterPro" id="IPR018389">
    <property type="entry name" value="DctP_fam"/>
</dbReference>